<evidence type="ECO:0000313" key="1">
    <source>
        <dbReference type="EMBL" id="HBU51503.1"/>
    </source>
</evidence>
<dbReference type="Proteomes" id="UP000264779">
    <property type="component" value="Unassembled WGS sequence"/>
</dbReference>
<gene>
    <name evidence="1" type="ORF">DEB45_09590</name>
</gene>
<dbReference type="EMBL" id="DONK01000137">
    <property type="protein sequence ID" value="HBU51503.1"/>
    <property type="molecule type" value="Genomic_DNA"/>
</dbReference>
<dbReference type="RefSeq" id="WP_273016237.1">
    <property type="nucleotide sequence ID" value="NZ_CALBIY010000041.1"/>
</dbReference>
<organism evidence="1 2">
    <name type="scientific">Alteromonas australica</name>
    <dbReference type="NCBI Taxonomy" id="589873"/>
    <lineage>
        <taxon>Bacteria</taxon>
        <taxon>Pseudomonadati</taxon>
        <taxon>Pseudomonadota</taxon>
        <taxon>Gammaproteobacteria</taxon>
        <taxon>Alteromonadales</taxon>
        <taxon>Alteromonadaceae</taxon>
        <taxon>Alteromonas/Salinimonas group</taxon>
        <taxon>Alteromonas</taxon>
    </lineage>
</organism>
<dbReference type="AlphaFoldDB" id="A0A358E004"/>
<protein>
    <submittedName>
        <fullName evidence="1">Uncharacterized protein</fullName>
    </submittedName>
</protein>
<accession>A0A358E004</accession>
<proteinExistence type="predicted"/>
<reference evidence="1 2" key="1">
    <citation type="journal article" date="2018" name="Nat. Biotechnol.">
        <title>A standardized bacterial taxonomy based on genome phylogeny substantially revises the tree of life.</title>
        <authorList>
            <person name="Parks D.H."/>
            <person name="Chuvochina M."/>
            <person name="Waite D.W."/>
            <person name="Rinke C."/>
            <person name="Skarshewski A."/>
            <person name="Chaumeil P.A."/>
            <person name="Hugenholtz P."/>
        </authorList>
    </citation>
    <scope>NUCLEOTIDE SEQUENCE [LARGE SCALE GENOMIC DNA]</scope>
    <source>
        <strain evidence="1">UBA11621</strain>
    </source>
</reference>
<sequence length="130" mass="14617">MNNHVIQSMTLQDAKAKCELAIECWANSADASVKPRELVEKLHHQIERLVEMNFDDGRWHVMKHASGAVFPVIVPDGQLNTESWEGLSMAACYMMLQELASKNPCWETVFSAIEKAIMDENLEVTPCLVA</sequence>
<evidence type="ECO:0000313" key="2">
    <source>
        <dbReference type="Proteomes" id="UP000264779"/>
    </source>
</evidence>
<name>A0A358E004_9ALTE</name>
<comment type="caution">
    <text evidence="1">The sequence shown here is derived from an EMBL/GenBank/DDBJ whole genome shotgun (WGS) entry which is preliminary data.</text>
</comment>